<dbReference type="Proteomes" id="UP001501752">
    <property type="component" value="Unassembled WGS sequence"/>
</dbReference>
<evidence type="ECO:0000313" key="3">
    <source>
        <dbReference type="EMBL" id="GAA4838896.1"/>
    </source>
</evidence>
<evidence type="ECO:0000256" key="1">
    <source>
        <dbReference type="ARBA" id="ARBA00022527"/>
    </source>
</evidence>
<keyword evidence="1" id="KW-0808">Transferase</keyword>
<feature type="domain" description="Histidine kinase/HSP90-like ATPase" evidence="2">
    <location>
        <begin position="20"/>
        <end position="135"/>
    </location>
</feature>
<dbReference type="InterPro" id="IPR050267">
    <property type="entry name" value="Anti-sigma-factor_SerPK"/>
</dbReference>
<dbReference type="EMBL" id="BAABIS010000001">
    <property type="protein sequence ID" value="GAA4838896.1"/>
    <property type="molecule type" value="Genomic_DNA"/>
</dbReference>
<dbReference type="PANTHER" id="PTHR35526:SF3">
    <property type="entry name" value="ANTI-SIGMA-F FACTOR RSBW"/>
    <property type="match status" value="1"/>
</dbReference>
<dbReference type="Gene3D" id="3.30.565.10">
    <property type="entry name" value="Histidine kinase-like ATPase, C-terminal domain"/>
    <property type="match status" value="1"/>
</dbReference>
<accession>A0ABP9DFR9</accession>
<dbReference type="InterPro" id="IPR036890">
    <property type="entry name" value="HATPase_C_sf"/>
</dbReference>
<dbReference type="CDD" id="cd16936">
    <property type="entry name" value="HATPase_RsbW-like"/>
    <property type="match status" value="1"/>
</dbReference>
<reference evidence="4" key="1">
    <citation type="journal article" date="2019" name="Int. J. Syst. Evol. Microbiol.">
        <title>The Global Catalogue of Microorganisms (GCM) 10K type strain sequencing project: providing services to taxonomists for standard genome sequencing and annotation.</title>
        <authorList>
            <consortium name="The Broad Institute Genomics Platform"/>
            <consortium name="The Broad Institute Genome Sequencing Center for Infectious Disease"/>
            <person name="Wu L."/>
            <person name="Ma J."/>
        </authorList>
    </citation>
    <scope>NUCLEOTIDE SEQUENCE [LARGE SCALE GENOMIC DNA]</scope>
    <source>
        <strain evidence="4">JCM 13006</strain>
    </source>
</reference>
<protein>
    <submittedName>
        <fullName evidence="3">ATP-binding protein</fullName>
    </submittedName>
</protein>
<name>A0ABP9DFR9_9ACTN</name>
<gene>
    <name evidence="3" type="ORF">GCM10023235_12710</name>
</gene>
<evidence type="ECO:0000313" key="4">
    <source>
        <dbReference type="Proteomes" id="UP001501752"/>
    </source>
</evidence>
<sequence length="148" mass="16299">MHMVAVEQPRARLRQWQATFAAVPEAVAEARRDVRLLLKGWGWEGDRVDDVVSICSELVTNAVQHGSDPGSEVGLHVQEIADDCRIEVLDGRPDLAVPRTSVPRGENGRGLILVRKLSDDMAVATSRTSKKVWARVLLAADNTPRNAR</sequence>
<dbReference type="Pfam" id="PF13581">
    <property type="entry name" value="HATPase_c_2"/>
    <property type="match status" value="1"/>
</dbReference>
<evidence type="ECO:0000259" key="2">
    <source>
        <dbReference type="Pfam" id="PF13581"/>
    </source>
</evidence>
<dbReference type="InterPro" id="IPR003594">
    <property type="entry name" value="HATPase_dom"/>
</dbReference>
<dbReference type="GO" id="GO:0005524">
    <property type="term" value="F:ATP binding"/>
    <property type="evidence" value="ECO:0007669"/>
    <property type="project" value="UniProtKB-KW"/>
</dbReference>
<proteinExistence type="predicted"/>
<keyword evidence="3" id="KW-0067">ATP-binding</keyword>
<keyword evidence="3" id="KW-0547">Nucleotide-binding</keyword>
<dbReference type="SUPFAM" id="SSF55874">
    <property type="entry name" value="ATPase domain of HSP90 chaperone/DNA topoisomerase II/histidine kinase"/>
    <property type="match status" value="1"/>
</dbReference>
<keyword evidence="1" id="KW-0418">Kinase</keyword>
<keyword evidence="1" id="KW-0723">Serine/threonine-protein kinase</keyword>
<keyword evidence="4" id="KW-1185">Reference proteome</keyword>
<comment type="caution">
    <text evidence="3">The sequence shown here is derived from an EMBL/GenBank/DDBJ whole genome shotgun (WGS) entry which is preliminary data.</text>
</comment>
<organism evidence="3 4">
    <name type="scientific">Kitasatospora terrestris</name>
    <dbReference type="NCBI Taxonomy" id="258051"/>
    <lineage>
        <taxon>Bacteria</taxon>
        <taxon>Bacillati</taxon>
        <taxon>Actinomycetota</taxon>
        <taxon>Actinomycetes</taxon>
        <taxon>Kitasatosporales</taxon>
        <taxon>Streptomycetaceae</taxon>
        <taxon>Kitasatospora</taxon>
    </lineage>
</organism>
<dbReference type="PANTHER" id="PTHR35526">
    <property type="entry name" value="ANTI-SIGMA-F FACTOR RSBW-RELATED"/>
    <property type="match status" value="1"/>
</dbReference>